<dbReference type="PROSITE" id="PS51257">
    <property type="entry name" value="PROKAR_LIPOPROTEIN"/>
    <property type="match status" value="1"/>
</dbReference>
<keyword evidence="6" id="KW-1185">Reference proteome</keyword>
<dbReference type="PROSITE" id="PS00430">
    <property type="entry name" value="TONB_DEPENDENT_REC_1"/>
    <property type="match status" value="1"/>
</dbReference>
<dbReference type="RefSeq" id="WP_300962218.1">
    <property type="nucleotide sequence ID" value="NZ_JAUHJR010000008.1"/>
</dbReference>
<keyword evidence="2" id="KW-0732">Signal</keyword>
<dbReference type="EMBL" id="JAUHJR010000008">
    <property type="protein sequence ID" value="MDN4163025.1"/>
    <property type="molecule type" value="Genomic_DNA"/>
</dbReference>
<dbReference type="Proteomes" id="UP001168537">
    <property type="component" value="Unassembled WGS sequence"/>
</dbReference>
<feature type="compositionally biased region" description="Gly residues" evidence="1">
    <location>
        <begin position="388"/>
        <end position="400"/>
    </location>
</feature>
<proteinExistence type="predicted"/>
<dbReference type="PANTHER" id="PTHR33371:SF15">
    <property type="entry name" value="LIPOPROTEIN LPRN"/>
    <property type="match status" value="1"/>
</dbReference>
<dbReference type="InterPro" id="IPR052336">
    <property type="entry name" value="MlaD_Phospholipid_Transporter"/>
</dbReference>
<dbReference type="InterPro" id="IPR005693">
    <property type="entry name" value="Mce"/>
</dbReference>
<evidence type="ECO:0000313" key="6">
    <source>
        <dbReference type="Proteomes" id="UP001168537"/>
    </source>
</evidence>
<name>A0ABT8EY02_9ACTN</name>
<sequence length="400" mass="42531">MRTSITGLTRRAAGLVALAVAVPLLGACDFDGAYDLPLPGSPVSGEETFTVTAEFDDVLNVVPRSPVMVSDVVVGEVDDVERDGWNAVVRLKIRSDIELPDNAVAEIRQTSLLGEKYVALEEPAGRARGRLEDGDRLDLADTGRNPEVEEVLGALSFLLSGGGVGQIKQISDEVNDMLSGRTDDVRSLFNQLEQLVGGLDEQKDDIVSAMESLDKLARTLNRESRTITDAIEATGPALEVLNEQHDQLVAMLGQLDELGEVGTRVINGTKENLLADLDHLRPILRRLNETGDSLPRGLSLLISFPFPEQASEIVKGDYANAKFALDVSLEGITQLIEQPGDGPSIPLPDIPGLPDLPDIPLPDIPGLPTLPGLGRAGTDGYTRDSSVGTGGGLLAEGLGR</sequence>
<feature type="chain" id="PRO_5047256844" evidence="2">
    <location>
        <begin position="28"/>
        <end position="400"/>
    </location>
</feature>
<comment type="caution">
    <text evidence="5">The sequence shown here is derived from an EMBL/GenBank/DDBJ whole genome shotgun (WGS) entry which is preliminary data.</text>
</comment>
<feature type="region of interest" description="Disordered" evidence="1">
    <location>
        <begin position="369"/>
        <end position="400"/>
    </location>
</feature>
<dbReference type="PANTHER" id="PTHR33371">
    <property type="entry name" value="INTERMEMBRANE PHOSPHOLIPID TRANSPORT SYSTEM BINDING PROTEIN MLAD-RELATED"/>
    <property type="match status" value="1"/>
</dbReference>
<feature type="signal peptide" evidence="2">
    <location>
        <begin position="1"/>
        <end position="27"/>
    </location>
</feature>
<evidence type="ECO:0000259" key="3">
    <source>
        <dbReference type="Pfam" id="PF02470"/>
    </source>
</evidence>
<gene>
    <name evidence="5" type="ORF">QWY29_16775</name>
</gene>
<dbReference type="InterPro" id="IPR003399">
    <property type="entry name" value="Mce/MlaD"/>
</dbReference>
<feature type="domain" description="Mce/MlaD" evidence="3">
    <location>
        <begin position="49"/>
        <end position="122"/>
    </location>
</feature>
<evidence type="ECO:0000259" key="4">
    <source>
        <dbReference type="Pfam" id="PF11887"/>
    </source>
</evidence>
<dbReference type="InterPro" id="IPR024516">
    <property type="entry name" value="Mce_C"/>
</dbReference>
<reference evidence="5" key="1">
    <citation type="submission" date="2023-06" db="EMBL/GenBank/DDBJ databases">
        <title>Draft genome sequence of Nocardioides sp. SOB72.</title>
        <authorList>
            <person name="Zhang G."/>
        </authorList>
    </citation>
    <scope>NUCLEOTIDE SEQUENCE</scope>
    <source>
        <strain evidence="5">SOB72</strain>
    </source>
</reference>
<dbReference type="NCBIfam" id="TIGR00996">
    <property type="entry name" value="Mtu_fam_mce"/>
    <property type="match status" value="1"/>
</dbReference>
<organism evidence="5 6">
    <name type="scientific">Nocardioides abyssi</name>
    <dbReference type="NCBI Taxonomy" id="3058370"/>
    <lineage>
        <taxon>Bacteria</taxon>
        <taxon>Bacillati</taxon>
        <taxon>Actinomycetota</taxon>
        <taxon>Actinomycetes</taxon>
        <taxon>Propionibacteriales</taxon>
        <taxon>Nocardioidaceae</taxon>
        <taxon>Nocardioides</taxon>
    </lineage>
</organism>
<evidence type="ECO:0000256" key="1">
    <source>
        <dbReference type="SAM" id="MobiDB-lite"/>
    </source>
</evidence>
<protein>
    <submittedName>
        <fullName evidence="5">MCE family protein</fullName>
    </submittedName>
</protein>
<feature type="domain" description="Mammalian cell entry C-terminal" evidence="4">
    <location>
        <begin position="129"/>
        <end position="295"/>
    </location>
</feature>
<dbReference type="InterPro" id="IPR010916">
    <property type="entry name" value="TonB_box_CS"/>
</dbReference>
<dbReference type="Pfam" id="PF02470">
    <property type="entry name" value="MlaD"/>
    <property type="match status" value="1"/>
</dbReference>
<evidence type="ECO:0000256" key="2">
    <source>
        <dbReference type="SAM" id="SignalP"/>
    </source>
</evidence>
<dbReference type="Pfam" id="PF11887">
    <property type="entry name" value="Mce4_CUP1"/>
    <property type="match status" value="1"/>
</dbReference>
<evidence type="ECO:0000313" key="5">
    <source>
        <dbReference type="EMBL" id="MDN4163025.1"/>
    </source>
</evidence>
<accession>A0ABT8EY02</accession>